<sequence length="144" mass="16362">MKCAWAAESSRMKRSVQLGLLCLSLFVSSLHGDEAETEMSKELAPYFEEPDLHQPLMNRVRRQTVSTEENTAALPLSENGKKKRKPPRPGGLTPLGDSRNPTTQVYHRTKRQDKVRKNKPKNRPGSHSLLLRPPPRALRVKRDT</sequence>
<evidence type="ECO:0000256" key="1">
    <source>
        <dbReference type="SAM" id="MobiDB-lite"/>
    </source>
</evidence>
<organism evidence="3 4">
    <name type="scientific">Cirrhinus molitorella</name>
    <name type="common">mud carp</name>
    <dbReference type="NCBI Taxonomy" id="172907"/>
    <lineage>
        <taxon>Eukaryota</taxon>
        <taxon>Metazoa</taxon>
        <taxon>Chordata</taxon>
        <taxon>Craniata</taxon>
        <taxon>Vertebrata</taxon>
        <taxon>Euteleostomi</taxon>
        <taxon>Actinopterygii</taxon>
        <taxon>Neopterygii</taxon>
        <taxon>Teleostei</taxon>
        <taxon>Ostariophysi</taxon>
        <taxon>Cypriniformes</taxon>
        <taxon>Cyprinidae</taxon>
        <taxon>Labeoninae</taxon>
        <taxon>Labeonini</taxon>
        <taxon>Cirrhinus</taxon>
    </lineage>
</organism>
<gene>
    <name evidence="3" type="ORF">QQF64_015055</name>
</gene>
<protein>
    <submittedName>
        <fullName evidence="3">Uncharacterized protein</fullName>
    </submittedName>
</protein>
<comment type="caution">
    <text evidence="3">The sequence shown here is derived from an EMBL/GenBank/DDBJ whole genome shotgun (WGS) entry which is preliminary data.</text>
</comment>
<accession>A0ABR3NTV7</accession>
<feature type="signal peptide" evidence="2">
    <location>
        <begin position="1"/>
        <end position="32"/>
    </location>
</feature>
<dbReference type="Proteomes" id="UP001558613">
    <property type="component" value="Unassembled WGS sequence"/>
</dbReference>
<keyword evidence="4" id="KW-1185">Reference proteome</keyword>
<feature type="compositionally biased region" description="Basic residues" evidence="1">
    <location>
        <begin position="107"/>
        <end position="124"/>
    </location>
</feature>
<evidence type="ECO:0000313" key="4">
    <source>
        <dbReference type="Proteomes" id="UP001558613"/>
    </source>
</evidence>
<name>A0ABR3NTV7_9TELE</name>
<evidence type="ECO:0000313" key="3">
    <source>
        <dbReference type="EMBL" id="KAL1280455.1"/>
    </source>
</evidence>
<evidence type="ECO:0000256" key="2">
    <source>
        <dbReference type="SAM" id="SignalP"/>
    </source>
</evidence>
<feature type="chain" id="PRO_5045202734" evidence="2">
    <location>
        <begin position="33"/>
        <end position="144"/>
    </location>
</feature>
<dbReference type="EMBL" id="JAYMGO010000002">
    <property type="protein sequence ID" value="KAL1280455.1"/>
    <property type="molecule type" value="Genomic_DNA"/>
</dbReference>
<feature type="region of interest" description="Disordered" evidence="1">
    <location>
        <begin position="62"/>
        <end position="144"/>
    </location>
</feature>
<keyword evidence="2" id="KW-0732">Signal</keyword>
<reference evidence="3 4" key="1">
    <citation type="submission" date="2023-09" db="EMBL/GenBank/DDBJ databases">
        <authorList>
            <person name="Wang M."/>
        </authorList>
    </citation>
    <scope>NUCLEOTIDE SEQUENCE [LARGE SCALE GENOMIC DNA]</scope>
    <source>
        <strain evidence="3">GT-2023</strain>
        <tissue evidence="3">Liver</tissue>
    </source>
</reference>
<proteinExistence type="predicted"/>